<accession>I4AP70</accession>
<comment type="pathway">
    <text evidence="1 6">Carbohydrate biosynthesis; dTDP-L-rhamnose biosynthesis.</text>
</comment>
<dbReference type="PATRIC" id="fig|880071.3.peg.3440"/>
<evidence type="ECO:0000256" key="5">
    <source>
        <dbReference type="ARBA" id="ARBA00048200"/>
    </source>
</evidence>
<dbReference type="KEGG" id="fli:Fleli_3435"/>
<dbReference type="RefSeq" id="WP_014799181.1">
    <property type="nucleotide sequence ID" value="NC_018018.1"/>
</dbReference>
<dbReference type="eggNOG" id="COG1091">
    <property type="taxonomic scope" value="Bacteria"/>
</dbReference>
<dbReference type="InterPro" id="IPR029903">
    <property type="entry name" value="RmlD-like-bd"/>
</dbReference>
<sequence length="290" mass="33051">MILVTGANGQLGQELQALKKAYPFDFHFTDSEKLDITHQKRVNELFELQHFDYCINAAAYTAVDASENDKLAAYEVNVVGTTNLAKACEKHGVRLIHISTDFVFDGKKCTPYTENDTPNPTGVYGTSKWQSEKNALLYNPHTIILRTAWLYSSFGKNFVKTMLALTDKNPLNVVYDQIGTPTYARDLADTILQIILNLEGEKFVPPHLWGTYHYSNEGVASWYDFAQSIFELSKQTKDKKVNLQPIRSAKFPTLAKRPSYSVLDKSKIKQNFDIEIPHWRDALKRCLNKM</sequence>
<evidence type="ECO:0000256" key="1">
    <source>
        <dbReference type="ARBA" id="ARBA00004781"/>
    </source>
</evidence>
<evidence type="ECO:0000256" key="6">
    <source>
        <dbReference type="RuleBase" id="RU364082"/>
    </source>
</evidence>
<keyword evidence="9" id="KW-1185">Reference proteome</keyword>
<evidence type="ECO:0000256" key="3">
    <source>
        <dbReference type="ARBA" id="ARBA00012929"/>
    </source>
</evidence>
<dbReference type="OrthoDB" id="9803892at2"/>
<dbReference type="HOGENOM" id="CLU_045518_1_2_10"/>
<dbReference type="STRING" id="880071.Fleli_3435"/>
<dbReference type="PANTHER" id="PTHR10491">
    <property type="entry name" value="DTDP-4-DEHYDRORHAMNOSE REDUCTASE"/>
    <property type="match status" value="1"/>
</dbReference>
<dbReference type="EC" id="1.1.1.133" evidence="3 6"/>
<name>I4AP70_BERLS</name>
<dbReference type="GO" id="GO:0008831">
    <property type="term" value="F:dTDP-4-dehydrorhamnose reductase activity"/>
    <property type="evidence" value="ECO:0007669"/>
    <property type="project" value="UniProtKB-EC"/>
</dbReference>
<comment type="similarity">
    <text evidence="2 6">Belongs to the dTDP-4-dehydrorhamnose reductase family.</text>
</comment>
<reference evidence="9" key="1">
    <citation type="submission" date="2012-06" db="EMBL/GenBank/DDBJ databases">
        <title>The complete genome of Flexibacter litoralis DSM 6794.</title>
        <authorList>
            <person name="Lucas S."/>
            <person name="Copeland A."/>
            <person name="Lapidus A."/>
            <person name="Glavina del Rio T."/>
            <person name="Dalin E."/>
            <person name="Tice H."/>
            <person name="Bruce D."/>
            <person name="Goodwin L."/>
            <person name="Pitluck S."/>
            <person name="Peters L."/>
            <person name="Ovchinnikova G."/>
            <person name="Lu M."/>
            <person name="Kyrpides N."/>
            <person name="Mavromatis K."/>
            <person name="Ivanova N."/>
            <person name="Brettin T."/>
            <person name="Detter J.C."/>
            <person name="Han C."/>
            <person name="Larimer F."/>
            <person name="Land M."/>
            <person name="Hauser L."/>
            <person name="Markowitz V."/>
            <person name="Cheng J.-F."/>
            <person name="Hugenholtz P."/>
            <person name="Woyke T."/>
            <person name="Wu D."/>
            <person name="Spring S."/>
            <person name="Lang E."/>
            <person name="Kopitz M."/>
            <person name="Brambilla E."/>
            <person name="Klenk H.-P."/>
            <person name="Eisen J.A."/>
        </authorList>
    </citation>
    <scope>NUCLEOTIDE SEQUENCE [LARGE SCALE GENOMIC DNA]</scope>
    <source>
        <strain evidence="9">ATCC 23117 / DSM 6794 / NBRC 15988 / NCIMB 1366 / Sio-4</strain>
    </source>
</reference>
<dbReference type="Proteomes" id="UP000006054">
    <property type="component" value="Chromosome"/>
</dbReference>
<dbReference type="InterPro" id="IPR005913">
    <property type="entry name" value="dTDP_dehydrorham_reduct"/>
</dbReference>
<evidence type="ECO:0000259" key="7">
    <source>
        <dbReference type="Pfam" id="PF04321"/>
    </source>
</evidence>
<dbReference type="GO" id="GO:0005829">
    <property type="term" value="C:cytosol"/>
    <property type="evidence" value="ECO:0007669"/>
    <property type="project" value="TreeGrafter"/>
</dbReference>
<protein>
    <recommendedName>
        <fullName evidence="4 6">dTDP-4-dehydrorhamnose reductase</fullName>
        <ecNumber evidence="3 6">1.1.1.133</ecNumber>
    </recommendedName>
</protein>
<dbReference type="Gene3D" id="3.40.50.720">
    <property type="entry name" value="NAD(P)-binding Rossmann-like Domain"/>
    <property type="match status" value="1"/>
</dbReference>
<dbReference type="EMBL" id="CP003345">
    <property type="protein sequence ID" value="AFM05755.1"/>
    <property type="molecule type" value="Genomic_DNA"/>
</dbReference>
<comment type="function">
    <text evidence="6">Catalyzes the reduction of dTDP-6-deoxy-L-lyxo-4-hexulose to yield dTDP-L-rhamnose.</text>
</comment>
<keyword evidence="6 8" id="KW-0560">Oxidoreductase</keyword>
<evidence type="ECO:0000313" key="9">
    <source>
        <dbReference type="Proteomes" id="UP000006054"/>
    </source>
</evidence>
<feature type="domain" description="RmlD-like substrate binding" evidence="7">
    <location>
        <begin position="2"/>
        <end position="289"/>
    </location>
</feature>
<evidence type="ECO:0000313" key="8">
    <source>
        <dbReference type="EMBL" id="AFM05755.1"/>
    </source>
</evidence>
<organism evidence="8 9">
    <name type="scientific">Bernardetia litoralis (strain ATCC 23117 / DSM 6794 / NBRC 15988 / NCIMB 1366 / Fx l1 / Sio-4)</name>
    <name type="common">Flexibacter litoralis</name>
    <dbReference type="NCBI Taxonomy" id="880071"/>
    <lineage>
        <taxon>Bacteria</taxon>
        <taxon>Pseudomonadati</taxon>
        <taxon>Bacteroidota</taxon>
        <taxon>Cytophagia</taxon>
        <taxon>Cytophagales</taxon>
        <taxon>Bernardetiaceae</taxon>
        <taxon>Bernardetia</taxon>
    </lineage>
</organism>
<dbReference type="NCBIfam" id="TIGR01214">
    <property type="entry name" value="rmlD"/>
    <property type="match status" value="1"/>
</dbReference>
<evidence type="ECO:0000256" key="2">
    <source>
        <dbReference type="ARBA" id="ARBA00010944"/>
    </source>
</evidence>
<dbReference type="CDD" id="cd05254">
    <property type="entry name" value="dTDP_HR_like_SDR_e"/>
    <property type="match status" value="1"/>
</dbReference>
<dbReference type="Pfam" id="PF04321">
    <property type="entry name" value="RmlD_sub_bind"/>
    <property type="match status" value="1"/>
</dbReference>
<dbReference type="PANTHER" id="PTHR10491:SF4">
    <property type="entry name" value="METHIONINE ADENOSYLTRANSFERASE 2 SUBUNIT BETA"/>
    <property type="match status" value="1"/>
</dbReference>
<dbReference type="GO" id="GO:0019305">
    <property type="term" value="P:dTDP-rhamnose biosynthetic process"/>
    <property type="evidence" value="ECO:0007669"/>
    <property type="project" value="UniProtKB-UniPathway"/>
</dbReference>
<keyword evidence="6" id="KW-0521">NADP</keyword>
<evidence type="ECO:0000256" key="4">
    <source>
        <dbReference type="ARBA" id="ARBA00017099"/>
    </source>
</evidence>
<dbReference type="UniPathway" id="UPA00124"/>
<dbReference type="SUPFAM" id="SSF51735">
    <property type="entry name" value="NAD(P)-binding Rossmann-fold domains"/>
    <property type="match status" value="1"/>
</dbReference>
<proteinExistence type="inferred from homology"/>
<comment type="catalytic activity">
    <reaction evidence="5">
        <text>dTDP-beta-L-rhamnose + NADP(+) = dTDP-4-dehydro-beta-L-rhamnose + NADPH + H(+)</text>
        <dbReference type="Rhea" id="RHEA:21796"/>
        <dbReference type="ChEBI" id="CHEBI:15378"/>
        <dbReference type="ChEBI" id="CHEBI:57510"/>
        <dbReference type="ChEBI" id="CHEBI:57783"/>
        <dbReference type="ChEBI" id="CHEBI:58349"/>
        <dbReference type="ChEBI" id="CHEBI:62830"/>
        <dbReference type="EC" id="1.1.1.133"/>
    </reaction>
</comment>
<dbReference type="AlphaFoldDB" id="I4AP70"/>
<dbReference type="Gene3D" id="3.90.25.10">
    <property type="entry name" value="UDP-galactose 4-epimerase, domain 1"/>
    <property type="match status" value="1"/>
</dbReference>
<dbReference type="InterPro" id="IPR036291">
    <property type="entry name" value="NAD(P)-bd_dom_sf"/>
</dbReference>
<gene>
    <name evidence="8" type="ordered locus">Fleli_3435</name>
</gene>